<protein>
    <submittedName>
        <fullName evidence="3">Uncharacterized protein</fullName>
    </submittedName>
</protein>
<gene>
    <name evidence="3" type="ORF">UL81_09975</name>
</gene>
<dbReference type="AlphaFoldDB" id="A0A0F6TBF2"/>
<keyword evidence="2" id="KW-0812">Transmembrane</keyword>
<organism evidence="3 4">
    <name type="scientific">Corynebacterium camporealensis</name>
    <dbReference type="NCBI Taxonomy" id="161896"/>
    <lineage>
        <taxon>Bacteria</taxon>
        <taxon>Bacillati</taxon>
        <taxon>Actinomycetota</taxon>
        <taxon>Actinomycetes</taxon>
        <taxon>Mycobacteriales</taxon>
        <taxon>Corynebacteriaceae</taxon>
        <taxon>Corynebacterium</taxon>
    </lineage>
</organism>
<feature type="compositionally biased region" description="Polar residues" evidence="1">
    <location>
        <begin position="244"/>
        <end position="258"/>
    </location>
</feature>
<dbReference type="HOGENOM" id="CLU_656747_0_0_11"/>
<dbReference type="STRING" id="161896.UL81_09975"/>
<accession>A0A0F6TBF2</accession>
<sequence length="470" mass="49909">MPHCSAPKHFLTLGTGANIDNRSLVLIESSLMSALPQYFSSTKALRLISELASTDQSKIYLVESEWSGDKQYLEVFTPNTVADPAAATQELQGLSHAGIAKYASSGQSPDGEFYVLRQAAGGQTLADSVGSSNPWQESLSDDATNSILNDLADTTAYLEKHDAQANLEAKQVALEGNTPKVISVLPKALQGDPSKSAAAFSALAGTLAPSFAAAAALDKARTGSAAPQPEPPKQPSPQHERPQNPFSAPAQQSSQPERPSTDAFPAQPQEQRPSQQFPPPNNNFQGGNFQGNNFQQNYQAPAQPYSQQTDAPNKSNKGMLILSACLLVAALLIGGGALWYANSNPSWNDEESQLAATYPDMIGNRAGQEGALDTTCESRAPGAGQQAVITCTGEEISYSATYFDSVDEKDAAMPNEDPVALSSDSCAIERYDITDADETTYAISVRGTPTAFLVWGPYAELHHLSLPYCG</sequence>
<dbReference type="KEGG" id="ccj:UL81_09975"/>
<evidence type="ECO:0000313" key="3">
    <source>
        <dbReference type="EMBL" id="AKE39929.1"/>
    </source>
</evidence>
<dbReference type="PATRIC" id="fig|161896.4.peg.1945"/>
<feature type="transmembrane region" description="Helical" evidence="2">
    <location>
        <begin position="320"/>
        <end position="341"/>
    </location>
</feature>
<dbReference type="Proteomes" id="UP000033566">
    <property type="component" value="Chromosome"/>
</dbReference>
<keyword evidence="4" id="KW-1185">Reference proteome</keyword>
<keyword evidence="2" id="KW-1133">Transmembrane helix</keyword>
<reference evidence="3 4" key="1">
    <citation type="journal article" date="2015" name="Genome Announc.">
        <title>Complete Genome Sequence of Corynebacterium camporealensis DSM 44610, Isolated from the Milk of a Manchega Sheep with Subclinical Mastitis.</title>
        <authorList>
            <person name="Ruckert C."/>
            <person name="Albersmeier A."/>
            <person name="Winkler A."/>
            <person name="Tauch A."/>
        </authorList>
    </citation>
    <scope>NUCLEOTIDE SEQUENCE [LARGE SCALE GENOMIC DNA]</scope>
    <source>
        <strain evidence="3 4">DSM 44610</strain>
    </source>
</reference>
<evidence type="ECO:0000256" key="2">
    <source>
        <dbReference type="SAM" id="Phobius"/>
    </source>
</evidence>
<name>A0A0F6TBF2_9CORY</name>
<feature type="region of interest" description="Disordered" evidence="1">
    <location>
        <begin position="218"/>
        <end position="296"/>
    </location>
</feature>
<evidence type="ECO:0000256" key="1">
    <source>
        <dbReference type="SAM" id="MobiDB-lite"/>
    </source>
</evidence>
<dbReference type="EMBL" id="CP011311">
    <property type="protein sequence ID" value="AKE39929.1"/>
    <property type="molecule type" value="Genomic_DNA"/>
</dbReference>
<feature type="compositionally biased region" description="Low complexity" evidence="1">
    <location>
        <begin position="282"/>
        <end position="296"/>
    </location>
</feature>
<keyword evidence="2" id="KW-0472">Membrane</keyword>
<evidence type="ECO:0000313" key="4">
    <source>
        <dbReference type="Proteomes" id="UP000033566"/>
    </source>
</evidence>
<proteinExistence type="predicted"/>